<feature type="transmembrane region" description="Helical" evidence="1">
    <location>
        <begin position="105"/>
        <end position="122"/>
    </location>
</feature>
<sequence>MPLIAILLSALPSLVDAFPPAASFGWFAYAPAPLPDVPWLPFVLCGLALWAPRLLGPVGVAATCVALAVETLVTGDGTWFAIACHVTALVVLALVWRRGFRGERPALFTGLAWAVAVAATAWEQLERLVHALSWAWERDAGRFLGAGYRDPAFVFDPGFLWAVLVAVAVTAAHLTGRRLVALLAVPLLAVLAAARWPSAQAVPYVVAGVALLLAHWRPAIPRGHRRRWWRS</sequence>
<protein>
    <submittedName>
        <fullName evidence="2">Uncharacterized protein</fullName>
    </submittedName>
</protein>
<feature type="transmembrane region" description="Helical" evidence="1">
    <location>
        <begin position="202"/>
        <end position="220"/>
    </location>
</feature>
<feature type="transmembrane region" description="Helical" evidence="1">
    <location>
        <begin position="179"/>
        <end position="196"/>
    </location>
</feature>
<keyword evidence="1" id="KW-0472">Membrane</keyword>
<organism evidence="2 3">
    <name type="scientific">Nonomuraea africana</name>
    <dbReference type="NCBI Taxonomy" id="46171"/>
    <lineage>
        <taxon>Bacteria</taxon>
        <taxon>Bacillati</taxon>
        <taxon>Actinomycetota</taxon>
        <taxon>Actinomycetes</taxon>
        <taxon>Streptosporangiales</taxon>
        <taxon>Streptosporangiaceae</taxon>
        <taxon>Nonomuraea</taxon>
    </lineage>
</organism>
<reference evidence="2 3" key="1">
    <citation type="submission" date="2020-10" db="EMBL/GenBank/DDBJ databases">
        <title>Sequencing the genomes of 1000 actinobacteria strains.</title>
        <authorList>
            <person name="Klenk H.-P."/>
        </authorList>
    </citation>
    <scope>NUCLEOTIDE SEQUENCE [LARGE SCALE GENOMIC DNA]</scope>
    <source>
        <strain evidence="2 3">DSM 43748</strain>
    </source>
</reference>
<proteinExistence type="predicted"/>
<feature type="transmembrane region" description="Helical" evidence="1">
    <location>
        <begin position="152"/>
        <end position="172"/>
    </location>
</feature>
<accession>A0ABR9KQ61</accession>
<keyword evidence="3" id="KW-1185">Reference proteome</keyword>
<dbReference type="Proteomes" id="UP000661607">
    <property type="component" value="Unassembled WGS sequence"/>
</dbReference>
<evidence type="ECO:0000313" key="2">
    <source>
        <dbReference type="EMBL" id="MBE1564171.1"/>
    </source>
</evidence>
<gene>
    <name evidence="2" type="ORF">H4W81_006950</name>
</gene>
<comment type="caution">
    <text evidence="2">The sequence shown here is derived from an EMBL/GenBank/DDBJ whole genome shotgun (WGS) entry which is preliminary data.</text>
</comment>
<evidence type="ECO:0000256" key="1">
    <source>
        <dbReference type="SAM" id="Phobius"/>
    </source>
</evidence>
<keyword evidence="1" id="KW-0812">Transmembrane</keyword>
<dbReference type="RefSeq" id="WP_192778598.1">
    <property type="nucleotide sequence ID" value="NZ_BAAASY010000008.1"/>
</dbReference>
<dbReference type="EMBL" id="JADBEF010000001">
    <property type="protein sequence ID" value="MBE1564171.1"/>
    <property type="molecule type" value="Genomic_DNA"/>
</dbReference>
<name>A0ABR9KQ61_9ACTN</name>
<keyword evidence="1" id="KW-1133">Transmembrane helix</keyword>
<feature type="transmembrane region" description="Helical" evidence="1">
    <location>
        <begin position="79"/>
        <end position="96"/>
    </location>
</feature>
<evidence type="ECO:0000313" key="3">
    <source>
        <dbReference type="Proteomes" id="UP000661607"/>
    </source>
</evidence>